<dbReference type="EMBL" id="BMOD01000015">
    <property type="protein sequence ID" value="GGJ44991.1"/>
    <property type="molecule type" value="Genomic_DNA"/>
</dbReference>
<dbReference type="PANTHER" id="PTHR40053:SF1">
    <property type="entry name" value="SPORULATION-CONTROL PROTEIN SPO0M"/>
    <property type="match status" value="1"/>
</dbReference>
<dbReference type="RefSeq" id="WP_189004559.1">
    <property type="nucleotide sequence ID" value="NZ_BMOD01000015.1"/>
</dbReference>
<proteinExistence type="predicted"/>
<protein>
    <submittedName>
        <fullName evidence="1">Sporulation-control protein</fullName>
    </submittedName>
</protein>
<dbReference type="Pfam" id="PF07070">
    <property type="entry name" value="Spo0M"/>
    <property type="match status" value="1"/>
</dbReference>
<comment type="caution">
    <text evidence="1">The sequence shown here is derived from an EMBL/GenBank/DDBJ whole genome shotgun (WGS) entry which is preliminary data.</text>
</comment>
<gene>
    <name evidence="1" type="primary">spo0M</name>
    <name evidence="1" type="ORF">GCM10008938_34020</name>
</gene>
<accession>A0ABQ2D641</accession>
<dbReference type="Proteomes" id="UP000632222">
    <property type="component" value="Unassembled WGS sequence"/>
</dbReference>
<dbReference type="InterPro" id="IPR009776">
    <property type="entry name" value="Spore_0_M"/>
</dbReference>
<reference evidence="2" key="1">
    <citation type="journal article" date="2019" name="Int. J. Syst. Evol. Microbiol.">
        <title>The Global Catalogue of Microorganisms (GCM) 10K type strain sequencing project: providing services to taxonomists for standard genome sequencing and annotation.</title>
        <authorList>
            <consortium name="The Broad Institute Genomics Platform"/>
            <consortium name="The Broad Institute Genome Sequencing Center for Infectious Disease"/>
            <person name="Wu L."/>
            <person name="Ma J."/>
        </authorList>
    </citation>
    <scope>NUCLEOTIDE SEQUENCE [LARGE SCALE GENOMIC DNA]</scope>
    <source>
        <strain evidence="2">JCM 14370</strain>
    </source>
</reference>
<sequence length="242" mass="27200">MFTQFLAKVGIGAAQIDTQLSKNTFYPGEIAEGRIVVRGGSAAQEIEYIKLQVCSQYKSDDSTVIAVLSETVVSERFVIQPGETRTFPLQLQIPYTVPLSYYNTPVWLYTAAAISAAIDPKDNDRLNIAPSPLQAAVLEALTTLGFHLKASQYEFEDHKHHRPLQELEFQPAPEFRGRMKELEVVFLPAEHHLDVLLEVDRKARGISRLFTSEVESKGLWRVTPEMKGNLGPLLHQKIQNLL</sequence>
<organism evidence="1 2">
    <name type="scientific">Deinococcus roseus</name>
    <dbReference type="NCBI Taxonomy" id="392414"/>
    <lineage>
        <taxon>Bacteria</taxon>
        <taxon>Thermotogati</taxon>
        <taxon>Deinococcota</taxon>
        <taxon>Deinococci</taxon>
        <taxon>Deinococcales</taxon>
        <taxon>Deinococcaceae</taxon>
        <taxon>Deinococcus</taxon>
    </lineage>
</organism>
<dbReference type="PANTHER" id="PTHR40053">
    <property type="entry name" value="SPORULATION-CONTROL PROTEIN SPO0M"/>
    <property type="match status" value="1"/>
</dbReference>
<evidence type="ECO:0000313" key="2">
    <source>
        <dbReference type="Proteomes" id="UP000632222"/>
    </source>
</evidence>
<name>A0ABQ2D641_9DEIO</name>
<evidence type="ECO:0000313" key="1">
    <source>
        <dbReference type="EMBL" id="GGJ44991.1"/>
    </source>
</evidence>
<keyword evidence="2" id="KW-1185">Reference proteome</keyword>